<protein>
    <submittedName>
        <fullName evidence="3">Uncharacterized protein</fullName>
    </submittedName>
</protein>
<name>A0A914WX25_9BILA</name>
<reference evidence="3" key="1">
    <citation type="submission" date="2022-11" db="UniProtKB">
        <authorList>
            <consortium name="WormBaseParasite"/>
        </authorList>
    </citation>
    <scope>IDENTIFICATION</scope>
</reference>
<keyword evidence="2" id="KW-1185">Reference proteome</keyword>
<accession>A0A914WX25</accession>
<keyword evidence="1" id="KW-0472">Membrane</keyword>
<keyword evidence="1" id="KW-0812">Transmembrane</keyword>
<organism evidence="2 3">
    <name type="scientific">Plectus sambesii</name>
    <dbReference type="NCBI Taxonomy" id="2011161"/>
    <lineage>
        <taxon>Eukaryota</taxon>
        <taxon>Metazoa</taxon>
        <taxon>Ecdysozoa</taxon>
        <taxon>Nematoda</taxon>
        <taxon>Chromadorea</taxon>
        <taxon>Plectida</taxon>
        <taxon>Plectina</taxon>
        <taxon>Plectoidea</taxon>
        <taxon>Plectidae</taxon>
        <taxon>Plectus</taxon>
    </lineage>
</organism>
<dbReference type="Gene3D" id="1.20.1070.10">
    <property type="entry name" value="Rhodopsin 7-helix transmembrane proteins"/>
    <property type="match status" value="1"/>
</dbReference>
<dbReference type="WBParaSite" id="PSAMB.scaffold572size46784.g7110.t1">
    <property type="protein sequence ID" value="PSAMB.scaffold572size46784.g7110.t1"/>
    <property type="gene ID" value="PSAMB.scaffold572size46784.g7110"/>
</dbReference>
<dbReference type="Proteomes" id="UP000887566">
    <property type="component" value="Unplaced"/>
</dbReference>
<feature type="transmembrane region" description="Helical" evidence="1">
    <location>
        <begin position="24"/>
        <end position="43"/>
    </location>
</feature>
<keyword evidence="1" id="KW-1133">Transmembrane helix</keyword>
<dbReference type="AlphaFoldDB" id="A0A914WX25"/>
<evidence type="ECO:0000256" key="1">
    <source>
        <dbReference type="SAM" id="Phobius"/>
    </source>
</evidence>
<evidence type="ECO:0000313" key="2">
    <source>
        <dbReference type="Proteomes" id="UP000887566"/>
    </source>
</evidence>
<proteinExistence type="predicted"/>
<evidence type="ECO:0000313" key="3">
    <source>
        <dbReference type="WBParaSite" id="PSAMB.scaffold572size46784.g7110.t1"/>
    </source>
</evidence>
<sequence length="106" mass="11950">MDTLTAFLQKEYVMETKIVDIANLIAYIVIFCFGMPSNIYVIYRLRKLAKENREKYENGAGLGLFVMSTSDLISLLAISLWQNIPLVETAPDVVNSAACKVRNMLL</sequence>